<proteinExistence type="predicted"/>
<dbReference type="EC" id="2.7.13.3" evidence="2"/>
<keyword evidence="13" id="KW-1185">Reference proteome</keyword>
<reference evidence="12 13" key="1">
    <citation type="submission" date="2023-05" db="EMBL/GenBank/DDBJ databases">
        <title>Actinoplanes sp. NEAU-A12 genome sequencing.</title>
        <authorList>
            <person name="Wang Z.-S."/>
        </authorList>
    </citation>
    <scope>NUCLEOTIDE SEQUENCE [LARGE SCALE GENOMIC DNA]</scope>
    <source>
        <strain evidence="12 13">NEAU-A12</strain>
    </source>
</reference>
<keyword evidence="7" id="KW-0067">ATP-binding</keyword>
<keyword evidence="5" id="KW-0547">Nucleotide-binding</keyword>
<comment type="catalytic activity">
    <reaction evidence="1">
        <text>ATP + protein L-histidine = ADP + protein N-phospho-L-histidine.</text>
        <dbReference type="EC" id="2.7.13.3"/>
    </reaction>
</comment>
<dbReference type="SUPFAM" id="SSF55874">
    <property type="entry name" value="ATPase domain of HSP90 chaperone/DNA topoisomerase II/histidine kinase"/>
    <property type="match status" value="1"/>
</dbReference>
<keyword evidence="9" id="KW-0472">Membrane</keyword>
<keyword evidence="6 12" id="KW-0418">Kinase</keyword>
<dbReference type="Gene3D" id="3.30.565.10">
    <property type="entry name" value="Histidine kinase-like ATPase, C-terminal domain"/>
    <property type="match status" value="1"/>
</dbReference>
<dbReference type="EMBL" id="JASCTH010000010">
    <property type="protein sequence ID" value="MDI6100274.1"/>
    <property type="molecule type" value="Genomic_DNA"/>
</dbReference>
<protein>
    <recommendedName>
        <fullName evidence="2">histidine kinase</fullName>
        <ecNumber evidence="2">2.7.13.3</ecNumber>
    </recommendedName>
</protein>
<dbReference type="InterPro" id="IPR011712">
    <property type="entry name" value="Sig_transdc_His_kin_sub3_dim/P"/>
</dbReference>
<feature type="transmembrane region" description="Helical" evidence="9">
    <location>
        <begin position="96"/>
        <end position="114"/>
    </location>
</feature>
<dbReference type="InterPro" id="IPR003594">
    <property type="entry name" value="HATPase_dom"/>
</dbReference>
<dbReference type="RefSeq" id="WP_282760964.1">
    <property type="nucleotide sequence ID" value="NZ_JASCTH010000010.1"/>
</dbReference>
<sequence length="373" mass="38931">MRIRGDAALAVGVLALNAVTAGLDTGGADRPMMPLGWALLVLSSAALLGRQRFPLTVLAITSATTVAYYPAGFPDTAIVLNLAVALYTVGRRRGPAWSAGATAILLVLVAATSGEPWPTVIGVAPVLALPVVLGEFARGRARQTTQAEERAALAESSRALAEASRESEALRRAAEERLRIAREMHDALGHQLSLISVQAAAALHTREPDSAFEALRAIRTASKDALREMREVLGVLREPVQPDLSALPELFGRTSAAGLTVRPTVDVPPPAIPAEVQRAAYRIVQEALTNAVRHGAATRADVGIRRCGDRVLVTVENDGDEVPAPVPGSGLRGMAERAASVGGTLQAGPRPGGGFRVHAGLPLAVTTDENGTR</sequence>
<evidence type="ECO:0000256" key="1">
    <source>
        <dbReference type="ARBA" id="ARBA00000085"/>
    </source>
</evidence>
<keyword evidence="9" id="KW-0812">Transmembrane</keyword>
<evidence type="ECO:0000256" key="3">
    <source>
        <dbReference type="ARBA" id="ARBA00022553"/>
    </source>
</evidence>
<keyword evidence="3" id="KW-0597">Phosphoprotein</keyword>
<keyword evidence="9" id="KW-1133">Transmembrane helix</keyword>
<dbReference type="Proteomes" id="UP001241758">
    <property type="component" value="Unassembled WGS sequence"/>
</dbReference>
<evidence type="ECO:0000256" key="6">
    <source>
        <dbReference type="ARBA" id="ARBA00022777"/>
    </source>
</evidence>
<evidence type="ECO:0000256" key="2">
    <source>
        <dbReference type="ARBA" id="ARBA00012438"/>
    </source>
</evidence>
<dbReference type="CDD" id="cd16917">
    <property type="entry name" value="HATPase_UhpB-NarQ-NarX-like"/>
    <property type="match status" value="1"/>
</dbReference>
<dbReference type="Gene3D" id="1.20.5.1930">
    <property type="match status" value="1"/>
</dbReference>
<dbReference type="PANTHER" id="PTHR24421">
    <property type="entry name" value="NITRATE/NITRITE SENSOR PROTEIN NARX-RELATED"/>
    <property type="match status" value="1"/>
</dbReference>
<evidence type="ECO:0000256" key="5">
    <source>
        <dbReference type="ARBA" id="ARBA00022741"/>
    </source>
</evidence>
<evidence type="ECO:0000313" key="13">
    <source>
        <dbReference type="Proteomes" id="UP001241758"/>
    </source>
</evidence>
<feature type="domain" description="Signal transduction histidine kinase subgroup 3 dimerisation and phosphoacceptor" evidence="11">
    <location>
        <begin position="176"/>
        <end position="239"/>
    </location>
</feature>
<comment type="caution">
    <text evidence="12">The sequence shown here is derived from an EMBL/GenBank/DDBJ whole genome shotgun (WGS) entry which is preliminary data.</text>
</comment>
<dbReference type="InterPro" id="IPR036890">
    <property type="entry name" value="HATPase_C_sf"/>
</dbReference>
<name>A0ABT6WKL6_9ACTN</name>
<keyword evidence="4" id="KW-0808">Transferase</keyword>
<evidence type="ECO:0000256" key="7">
    <source>
        <dbReference type="ARBA" id="ARBA00022840"/>
    </source>
</evidence>
<evidence type="ECO:0000256" key="8">
    <source>
        <dbReference type="ARBA" id="ARBA00023012"/>
    </source>
</evidence>
<dbReference type="GO" id="GO:0016301">
    <property type="term" value="F:kinase activity"/>
    <property type="evidence" value="ECO:0007669"/>
    <property type="project" value="UniProtKB-KW"/>
</dbReference>
<keyword evidence="8" id="KW-0902">Two-component regulatory system</keyword>
<evidence type="ECO:0000256" key="4">
    <source>
        <dbReference type="ARBA" id="ARBA00022679"/>
    </source>
</evidence>
<dbReference type="InterPro" id="IPR050482">
    <property type="entry name" value="Sensor_HK_TwoCompSys"/>
</dbReference>
<gene>
    <name evidence="12" type="ORF">QLQ12_16840</name>
</gene>
<dbReference type="Pfam" id="PF02518">
    <property type="entry name" value="HATPase_c"/>
    <property type="match status" value="1"/>
</dbReference>
<organism evidence="12 13">
    <name type="scientific">Actinoplanes sandaracinus</name>
    <dbReference type="NCBI Taxonomy" id="3045177"/>
    <lineage>
        <taxon>Bacteria</taxon>
        <taxon>Bacillati</taxon>
        <taxon>Actinomycetota</taxon>
        <taxon>Actinomycetes</taxon>
        <taxon>Micromonosporales</taxon>
        <taxon>Micromonosporaceae</taxon>
        <taxon>Actinoplanes</taxon>
    </lineage>
</organism>
<dbReference type="Pfam" id="PF07730">
    <property type="entry name" value="HisKA_3"/>
    <property type="match status" value="1"/>
</dbReference>
<evidence type="ECO:0000313" key="12">
    <source>
        <dbReference type="EMBL" id="MDI6100274.1"/>
    </source>
</evidence>
<feature type="transmembrane region" description="Helical" evidence="9">
    <location>
        <begin position="120"/>
        <end position="137"/>
    </location>
</feature>
<evidence type="ECO:0000259" key="10">
    <source>
        <dbReference type="Pfam" id="PF02518"/>
    </source>
</evidence>
<evidence type="ECO:0000259" key="11">
    <source>
        <dbReference type="Pfam" id="PF07730"/>
    </source>
</evidence>
<accession>A0ABT6WKL6</accession>
<dbReference type="PANTHER" id="PTHR24421:SF10">
    <property type="entry name" value="NITRATE_NITRITE SENSOR PROTEIN NARQ"/>
    <property type="match status" value="1"/>
</dbReference>
<feature type="domain" description="Histidine kinase/HSP90-like ATPase" evidence="10">
    <location>
        <begin position="277"/>
        <end position="364"/>
    </location>
</feature>
<evidence type="ECO:0000256" key="9">
    <source>
        <dbReference type="SAM" id="Phobius"/>
    </source>
</evidence>